<dbReference type="InterPro" id="IPR013525">
    <property type="entry name" value="ABC2_TM"/>
</dbReference>
<dbReference type="InterPro" id="IPR029481">
    <property type="entry name" value="ABC_trans_N"/>
</dbReference>
<sequence>MASLAPDNRVTSVDSNESFFSKASSSRAKDDEALKWAALEKLPTFKRLRKGYLKKADATGAVKYEEVDIDKLRYADKQLLLERVLQDIERDNTIFLHKLRERINNVGINLPSIEVQFESLNVEADVQVGSRALPTLANFTIDLIEGLFSFILKPKRRKLHILKYLSGIIRPSRLTLLLGPPSSEKTTLLLALAGKLSPHLKVSGKVTYNGHEMTEFVPRRTSAYISQHDTHYGMMTVRETLDLGGQCQGVGSRHDMLVELSRREKAAGIKPDPDIDVFMKAVSIAGQEASMVTNYVIKVLGIDICADTLVGDQMRRGISGGQKKLLTTGEMLVGPAKSLFMDDISTGLDSSTTFQIVSCLRQAVHVLDITVLASLLQPAPETYELFDDVILLSEGHIVYQGPREHILDFFQSMGFKCPERKNPADFLQEVTSKKGQQQYWENQSQPYEYVAVEEFAGAFKLYNADQHLQQELAVPYDKPKSHPAALSTKKYGLTKWALFECCFARELSIIAMIAMTVFFRTKLKTNSVEEGNLYMGALFFGLMTIMFNGSSEMLMVVNRLPVFYKQRHQLFYPAWAFSIPSIVIRVPLSILETLIWVCLTYFVIGFAPEPDRSVVILLFF</sequence>
<dbReference type="Pfam" id="PF00005">
    <property type="entry name" value="ABC_tran"/>
    <property type="match status" value="1"/>
</dbReference>
<evidence type="ECO:0000256" key="3">
    <source>
        <dbReference type="ARBA" id="ARBA00022448"/>
    </source>
</evidence>
<organism evidence="14 15">
    <name type="scientific">Adiantum capillus-veneris</name>
    <name type="common">Maidenhair fern</name>
    <dbReference type="NCBI Taxonomy" id="13818"/>
    <lineage>
        <taxon>Eukaryota</taxon>
        <taxon>Viridiplantae</taxon>
        <taxon>Streptophyta</taxon>
        <taxon>Embryophyta</taxon>
        <taxon>Tracheophyta</taxon>
        <taxon>Polypodiopsida</taxon>
        <taxon>Polypodiidae</taxon>
        <taxon>Polypodiales</taxon>
        <taxon>Pteridineae</taxon>
        <taxon>Pteridaceae</taxon>
        <taxon>Vittarioideae</taxon>
        <taxon>Adiantum</taxon>
    </lineage>
</organism>
<dbReference type="InterPro" id="IPR043926">
    <property type="entry name" value="ABCG_dom"/>
</dbReference>
<dbReference type="EMBL" id="JABFUD020000014">
    <property type="protein sequence ID" value="KAI5069896.1"/>
    <property type="molecule type" value="Genomic_DNA"/>
</dbReference>
<keyword evidence="9 12" id="KW-1133">Transmembrane helix</keyword>
<evidence type="ECO:0000256" key="9">
    <source>
        <dbReference type="ARBA" id="ARBA00022989"/>
    </source>
</evidence>
<feature type="region of interest" description="Disordered" evidence="11">
    <location>
        <begin position="1"/>
        <end position="30"/>
    </location>
</feature>
<dbReference type="GO" id="GO:0016887">
    <property type="term" value="F:ATP hydrolysis activity"/>
    <property type="evidence" value="ECO:0007669"/>
    <property type="project" value="InterPro"/>
</dbReference>
<feature type="transmembrane region" description="Helical" evidence="12">
    <location>
        <begin position="496"/>
        <end position="519"/>
    </location>
</feature>
<feature type="domain" description="ABC transporter" evidence="13">
    <location>
        <begin position="141"/>
        <end position="419"/>
    </location>
</feature>
<dbReference type="FunFam" id="3.40.50.300:FF:000179">
    <property type="entry name" value="ABC transporter G family member 34"/>
    <property type="match status" value="1"/>
</dbReference>
<keyword evidence="8" id="KW-0067">ATP-binding</keyword>
<protein>
    <recommendedName>
        <fullName evidence="13">ABC transporter domain-containing protein</fullName>
    </recommendedName>
</protein>
<keyword evidence="7" id="KW-0547">Nucleotide-binding</keyword>
<evidence type="ECO:0000313" key="14">
    <source>
        <dbReference type="EMBL" id="KAI5069896.1"/>
    </source>
</evidence>
<evidence type="ECO:0000256" key="7">
    <source>
        <dbReference type="ARBA" id="ARBA00022741"/>
    </source>
</evidence>
<dbReference type="Pfam" id="PF01061">
    <property type="entry name" value="ABC2_membrane"/>
    <property type="match status" value="1"/>
</dbReference>
<dbReference type="InterPro" id="IPR003439">
    <property type="entry name" value="ABC_transporter-like_ATP-bd"/>
</dbReference>
<evidence type="ECO:0000256" key="1">
    <source>
        <dbReference type="ARBA" id="ARBA00004141"/>
    </source>
</evidence>
<evidence type="ECO:0000256" key="10">
    <source>
        <dbReference type="ARBA" id="ARBA00023136"/>
    </source>
</evidence>
<dbReference type="GO" id="GO:0016020">
    <property type="term" value="C:membrane"/>
    <property type="evidence" value="ECO:0007669"/>
    <property type="project" value="UniProtKB-SubCell"/>
</dbReference>
<evidence type="ECO:0000256" key="6">
    <source>
        <dbReference type="ARBA" id="ARBA00022737"/>
    </source>
</evidence>
<evidence type="ECO:0000313" key="15">
    <source>
        <dbReference type="Proteomes" id="UP000886520"/>
    </source>
</evidence>
<evidence type="ECO:0000256" key="8">
    <source>
        <dbReference type="ARBA" id="ARBA00022840"/>
    </source>
</evidence>
<keyword evidence="5 12" id="KW-0812">Transmembrane</keyword>
<dbReference type="GO" id="GO:0140359">
    <property type="term" value="F:ABC-type transporter activity"/>
    <property type="evidence" value="ECO:0007669"/>
    <property type="project" value="InterPro"/>
</dbReference>
<dbReference type="Pfam" id="PF14510">
    <property type="entry name" value="ABC_trans_N"/>
    <property type="match status" value="1"/>
</dbReference>
<dbReference type="AlphaFoldDB" id="A0A9D4ZEN8"/>
<feature type="transmembrane region" description="Helical" evidence="12">
    <location>
        <begin position="570"/>
        <end position="603"/>
    </location>
</feature>
<dbReference type="PROSITE" id="PS50893">
    <property type="entry name" value="ABC_TRANSPORTER_2"/>
    <property type="match status" value="1"/>
</dbReference>
<reference evidence="14" key="1">
    <citation type="submission" date="2021-01" db="EMBL/GenBank/DDBJ databases">
        <title>Adiantum capillus-veneris genome.</title>
        <authorList>
            <person name="Fang Y."/>
            <person name="Liao Q."/>
        </authorList>
    </citation>
    <scope>NUCLEOTIDE SEQUENCE</scope>
    <source>
        <strain evidence="14">H3</strain>
        <tissue evidence="14">Leaf</tissue>
    </source>
</reference>
<keyword evidence="15" id="KW-1185">Reference proteome</keyword>
<dbReference type="InterPro" id="IPR027417">
    <property type="entry name" value="P-loop_NTPase"/>
</dbReference>
<feature type="transmembrane region" description="Helical" evidence="12">
    <location>
        <begin position="531"/>
        <end position="550"/>
    </location>
</feature>
<comment type="similarity">
    <text evidence="2">Belongs to the ABC transporter superfamily. ABCG family. PDR (TC 3.A.1.205) subfamily.</text>
</comment>
<evidence type="ECO:0000256" key="5">
    <source>
        <dbReference type="ARBA" id="ARBA00022692"/>
    </source>
</evidence>
<keyword evidence="4" id="KW-0150">Chloroplast</keyword>
<keyword evidence="6" id="KW-0677">Repeat</keyword>
<proteinExistence type="inferred from homology"/>
<dbReference type="Pfam" id="PF19055">
    <property type="entry name" value="ABC2_membrane_7"/>
    <property type="match status" value="1"/>
</dbReference>
<dbReference type="Gene3D" id="3.40.50.300">
    <property type="entry name" value="P-loop containing nucleotide triphosphate hydrolases"/>
    <property type="match status" value="1"/>
</dbReference>
<evidence type="ECO:0000256" key="4">
    <source>
        <dbReference type="ARBA" id="ARBA00022528"/>
    </source>
</evidence>
<dbReference type="SUPFAM" id="SSF52540">
    <property type="entry name" value="P-loop containing nucleoside triphosphate hydrolases"/>
    <property type="match status" value="1"/>
</dbReference>
<dbReference type="OrthoDB" id="66620at2759"/>
<keyword evidence="4" id="KW-0934">Plastid</keyword>
<keyword evidence="10 12" id="KW-0472">Membrane</keyword>
<comment type="caution">
    <text evidence="14">The sequence shown here is derived from an EMBL/GenBank/DDBJ whole genome shotgun (WGS) entry which is preliminary data.</text>
</comment>
<evidence type="ECO:0000256" key="11">
    <source>
        <dbReference type="SAM" id="MobiDB-lite"/>
    </source>
</evidence>
<gene>
    <name evidence="14" type="ORF">GOP47_0014239</name>
</gene>
<dbReference type="Proteomes" id="UP000886520">
    <property type="component" value="Chromosome 14"/>
</dbReference>
<dbReference type="PANTHER" id="PTHR48040:SF13">
    <property type="entry name" value="ABC TRANSPORTER G FAMILY MEMBER 31"/>
    <property type="match status" value="1"/>
</dbReference>
<dbReference type="PANTHER" id="PTHR48040">
    <property type="entry name" value="PLEIOTROPIC DRUG RESISTANCE PROTEIN 1-LIKE ISOFORM X1"/>
    <property type="match status" value="1"/>
</dbReference>
<accession>A0A9D4ZEN8</accession>
<feature type="compositionally biased region" description="Low complexity" evidence="11">
    <location>
        <begin position="15"/>
        <end position="26"/>
    </location>
</feature>
<evidence type="ECO:0000259" key="13">
    <source>
        <dbReference type="PROSITE" id="PS50893"/>
    </source>
</evidence>
<name>A0A9D4ZEN8_ADICA</name>
<comment type="subcellular location">
    <subcellularLocation>
        <location evidence="1">Membrane</location>
        <topology evidence="1">Multi-pass membrane protein</topology>
    </subcellularLocation>
</comment>
<dbReference type="GO" id="GO:0005524">
    <property type="term" value="F:ATP binding"/>
    <property type="evidence" value="ECO:0007669"/>
    <property type="project" value="UniProtKB-KW"/>
</dbReference>
<keyword evidence="3" id="KW-0813">Transport</keyword>
<evidence type="ECO:0000256" key="12">
    <source>
        <dbReference type="SAM" id="Phobius"/>
    </source>
</evidence>
<evidence type="ECO:0000256" key="2">
    <source>
        <dbReference type="ARBA" id="ARBA00006012"/>
    </source>
</evidence>